<proteinExistence type="predicted"/>
<sequence length="319" mass="35752">MERVLVTGGAGFIGSHLCEALLEKGYLVGCFDNFSTGRLDNIISLKEKFGYGKFRRGDVNNSSSPLRKLFYDLNPDYVFHYAATVGVKRVLEDPFASLQDIEGIKNILKLSLEYKVKKVIFASSSEVYGESPELPQKEDGILNPLLSYGAVKLIGEYFCQAYYKKYDLPTCALRFFNVYGPRQEGSDYGFVVSIFLNQILRGERPTVFGDGGQTRDFTYVSDNIEAALLAMESEKANGQIFNVGTGKQTTILDLARKIIGISGNDLEPKFMPPRSGFEITDRLPDVSKIKEILGFEPKINLNEGLMRTNDYFRKHTKGD</sequence>
<accession>A0A1G2LTX0</accession>
<evidence type="ECO:0000259" key="1">
    <source>
        <dbReference type="Pfam" id="PF16363"/>
    </source>
</evidence>
<dbReference type="InterPro" id="IPR036291">
    <property type="entry name" value="NAD(P)-bd_dom_sf"/>
</dbReference>
<dbReference type="Proteomes" id="UP000178302">
    <property type="component" value="Unassembled WGS sequence"/>
</dbReference>
<name>A0A1G2LTX0_9BACT</name>
<evidence type="ECO:0000313" key="3">
    <source>
        <dbReference type="Proteomes" id="UP000178302"/>
    </source>
</evidence>
<dbReference type="InterPro" id="IPR016040">
    <property type="entry name" value="NAD(P)-bd_dom"/>
</dbReference>
<dbReference type="Gene3D" id="3.40.50.720">
    <property type="entry name" value="NAD(P)-binding Rossmann-like Domain"/>
    <property type="match status" value="1"/>
</dbReference>
<protein>
    <recommendedName>
        <fullName evidence="1">NAD(P)-binding domain-containing protein</fullName>
    </recommendedName>
</protein>
<reference evidence="2 3" key="1">
    <citation type="journal article" date="2016" name="Nat. Commun.">
        <title>Thousands of microbial genomes shed light on interconnected biogeochemical processes in an aquifer system.</title>
        <authorList>
            <person name="Anantharaman K."/>
            <person name="Brown C.T."/>
            <person name="Hug L.A."/>
            <person name="Sharon I."/>
            <person name="Castelle C.J."/>
            <person name="Probst A.J."/>
            <person name="Thomas B.C."/>
            <person name="Singh A."/>
            <person name="Wilkins M.J."/>
            <person name="Karaoz U."/>
            <person name="Brodie E.L."/>
            <person name="Williams K.H."/>
            <person name="Hubbard S.S."/>
            <person name="Banfield J.F."/>
        </authorList>
    </citation>
    <scope>NUCLEOTIDE SEQUENCE [LARGE SCALE GENOMIC DNA]</scope>
</reference>
<dbReference type="AlphaFoldDB" id="A0A1G2LTX0"/>
<evidence type="ECO:0000313" key="2">
    <source>
        <dbReference type="EMBL" id="OHA14312.1"/>
    </source>
</evidence>
<organism evidence="2 3">
    <name type="scientific">Candidatus Tagabacteria bacterium RIFCSPLOWO2_01_FULL_39_11</name>
    <dbReference type="NCBI Taxonomy" id="1802295"/>
    <lineage>
        <taxon>Bacteria</taxon>
        <taxon>Candidatus Tagaibacteriota</taxon>
    </lineage>
</organism>
<dbReference type="Pfam" id="PF16363">
    <property type="entry name" value="GDP_Man_Dehyd"/>
    <property type="match status" value="1"/>
</dbReference>
<dbReference type="SUPFAM" id="SSF51735">
    <property type="entry name" value="NAD(P)-binding Rossmann-fold domains"/>
    <property type="match status" value="1"/>
</dbReference>
<comment type="caution">
    <text evidence="2">The sequence shown here is derived from an EMBL/GenBank/DDBJ whole genome shotgun (WGS) entry which is preliminary data.</text>
</comment>
<dbReference type="PANTHER" id="PTHR43000">
    <property type="entry name" value="DTDP-D-GLUCOSE 4,6-DEHYDRATASE-RELATED"/>
    <property type="match status" value="1"/>
</dbReference>
<dbReference type="EMBL" id="MHQZ01000013">
    <property type="protein sequence ID" value="OHA14312.1"/>
    <property type="molecule type" value="Genomic_DNA"/>
</dbReference>
<gene>
    <name evidence="2" type="ORF">A2909_02200</name>
</gene>
<dbReference type="PRINTS" id="PR01713">
    <property type="entry name" value="NUCEPIMERASE"/>
</dbReference>
<feature type="domain" description="NAD(P)-binding" evidence="1">
    <location>
        <begin position="5"/>
        <end position="306"/>
    </location>
</feature>